<dbReference type="GO" id="GO:0003677">
    <property type="term" value="F:DNA binding"/>
    <property type="evidence" value="ECO:0007669"/>
    <property type="project" value="UniProtKB-UniRule"/>
</dbReference>
<dbReference type="SUPFAM" id="SSF46689">
    <property type="entry name" value="Homeodomain-like"/>
    <property type="match status" value="1"/>
</dbReference>
<dbReference type="Gene3D" id="1.10.357.10">
    <property type="entry name" value="Tetracycline Repressor, domain 2"/>
    <property type="match status" value="1"/>
</dbReference>
<dbReference type="PRINTS" id="PR00455">
    <property type="entry name" value="HTHTETR"/>
</dbReference>
<accession>A0A5D5ASM2</accession>
<dbReference type="Pfam" id="PF13977">
    <property type="entry name" value="TetR_C_6"/>
    <property type="match status" value="1"/>
</dbReference>
<dbReference type="InterPro" id="IPR001647">
    <property type="entry name" value="HTH_TetR"/>
</dbReference>
<dbReference type="SUPFAM" id="SSF48498">
    <property type="entry name" value="Tetracyclin repressor-like, C-terminal domain"/>
    <property type="match status" value="1"/>
</dbReference>
<feature type="domain" description="HTH tetR-type" evidence="6">
    <location>
        <begin position="38"/>
        <end position="98"/>
    </location>
</feature>
<evidence type="ECO:0000259" key="6">
    <source>
        <dbReference type="PROSITE" id="PS50977"/>
    </source>
</evidence>
<dbReference type="InterPro" id="IPR036271">
    <property type="entry name" value="Tet_transcr_reg_TetR-rel_C_sf"/>
</dbReference>
<organism evidence="7 8">
    <name type="scientific">Natrialba swarupiae</name>
    <dbReference type="NCBI Taxonomy" id="2448032"/>
    <lineage>
        <taxon>Archaea</taxon>
        <taxon>Methanobacteriati</taxon>
        <taxon>Methanobacteriota</taxon>
        <taxon>Stenosarchaea group</taxon>
        <taxon>Halobacteria</taxon>
        <taxon>Halobacteriales</taxon>
        <taxon>Natrialbaceae</taxon>
        <taxon>Natrialba</taxon>
    </lineage>
</organism>
<proteinExistence type="predicted"/>
<keyword evidence="4" id="KW-0804">Transcription</keyword>
<keyword evidence="2" id="KW-0805">Transcription regulation</keyword>
<dbReference type="InterPro" id="IPR039538">
    <property type="entry name" value="BetI_C"/>
</dbReference>
<sequence length="235" mass="26990">MTERTFGLFLSVRIAFIFESTEQSVRMTTFDEPFAEPEASTDEIFRATYLVLRDHGYVGVSIQRIADRTSLSKSTIYYHFDDKYDLLMQFSEELLTWYIDRLLLEREGNARESLDRLLDLVFLGETDDGVTFEEVFAPGYVATIMEMRAQAIRNPEMREYVSRTDEVIRERIATLLEAGIEDGSVRETETEATAAFLFLLLEGALILRLCEDDADWLEDARAAMDPYLAGLAPDR</sequence>
<dbReference type="Proteomes" id="UP000324104">
    <property type="component" value="Unassembled WGS sequence"/>
</dbReference>
<evidence type="ECO:0000256" key="2">
    <source>
        <dbReference type="ARBA" id="ARBA00023015"/>
    </source>
</evidence>
<evidence type="ECO:0000256" key="4">
    <source>
        <dbReference type="ARBA" id="ARBA00023163"/>
    </source>
</evidence>
<name>A0A5D5ASM2_9EURY</name>
<evidence type="ECO:0000256" key="1">
    <source>
        <dbReference type="ARBA" id="ARBA00022491"/>
    </source>
</evidence>
<gene>
    <name evidence="7" type="ORF">FYC77_05930</name>
</gene>
<keyword evidence="1" id="KW-0678">Repressor</keyword>
<evidence type="ECO:0000313" key="8">
    <source>
        <dbReference type="Proteomes" id="UP000324104"/>
    </source>
</evidence>
<keyword evidence="8" id="KW-1185">Reference proteome</keyword>
<keyword evidence="3 5" id="KW-0238">DNA-binding</keyword>
<reference evidence="7 8" key="1">
    <citation type="submission" date="2019-08" db="EMBL/GenBank/DDBJ databases">
        <title>Archaea genome.</title>
        <authorList>
            <person name="Kajale S."/>
            <person name="Shouche Y."/>
            <person name="Deshpande N."/>
            <person name="Sharma A."/>
        </authorList>
    </citation>
    <scope>NUCLEOTIDE SEQUENCE [LARGE SCALE GENOMIC DNA]</scope>
    <source>
        <strain evidence="7 8">ESP3B_9</strain>
    </source>
</reference>
<evidence type="ECO:0000256" key="5">
    <source>
        <dbReference type="PROSITE-ProRule" id="PRU00335"/>
    </source>
</evidence>
<feature type="DNA-binding region" description="H-T-H motif" evidence="5">
    <location>
        <begin position="61"/>
        <end position="80"/>
    </location>
</feature>
<protein>
    <submittedName>
        <fullName evidence="7">TetR/AcrR family transcriptional regulator</fullName>
    </submittedName>
</protein>
<comment type="caution">
    <text evidence="7">The sequence shown here is derived from an EMBL/GenBank/DDBJ whole genome shotgun (WGS) entry which is preliminary data.</text>
</comment>
<evidence type="ECO:0000313" key="7">
    <source>
        <dbReference type="EMBL" id="TYT62852.1"/>
    </source>
</evidence>
<evidence type="ECO:0000256" key="3">
    <source>
        <dbReference type="ARBA" id="ARBA00023125"/>
    </source>
</evidence>
<dbReference type="EMBL" id="VTAW01000005">
    <property type="protein sequence ID" value="TYT62852.1"/>
    <property type="molecule type" value="Genomic_DNA"/>
</dbReference>
<dbReference type="PANTHER" id="PTHR47506">
    <property type="entry name" value="TRANSCRIPTIONAL REGULATORY PROTEIN"/>
    <property type="match status" value="1"/>
</dbReference>
<dbReference type="InterPro" id="IPR009057">
    <property type="entry name" value="Homeodomain-like_sf"/>
</dbReference>
<dbReference type="PROSITE" id="PS50977">
    <property type="entry name" value="HTH_TETR_2"/>
    <property type="match status" value="1"/>
</dbReference>
<dbReference type="PANTHER" id="PTHR47506:SF6">
    <property type="entry name" value="HTH-TYPE TRANSCRIPTIONAL REPRESSOR NEMR"/>
    <property type="match status" value="1"/>
</dbReference>
<dbReference type="AlphaFoldDB" id="A0A5D5ASM2"/>
<dbReference type="Pfam" id="PF00440">
    <property type="entry name" value="TetR_N"/>
    <property type="match status" value="1"/>
</dbReference>